<name>A0ABS2GZ70_9LACO</name>
<feature type="transmembrane region" description="Helical" evidence="1">
    <location>
        <begin position="96"/>
        <end position="115"/>
    </location>
</feature>
<gene>
    <name evidence="2" type="ORF">H5975_06760</name>
</gene>
<feature type="transmembrane region" description="Helical" evidence="1">
    <location>
        <begin position="20"/>
        <end position="40"/>
    </location>
</feature>
<evidence type="ECO:0000256" key="1">
    <source>
        <dbReference type="SAM" id="Phobius"/>
    </source>
</evidence>
<dbReference type="InterPro" id="IPR008407">
    <property type="entry name" value="Brnchd-chn_aa_trnsp_AzlD"/>
</dbReference>
<dbReference type="RefSeq" id="WP_204785411.1">
    <property type="nucleotide sequence ID" value="NZ_CALVGD010000032.1"/>
</dbReference>
<reference evidence="2 3" key="1">
    <citation type="journal article" date="2021" name="Sci. Rep.">
        <title>The distribution of antibiotic resistance genes in chicken gut microbiota commensals.</title>
        <authorList>
            <person name="Juricova H."/>
            <person name="Matiasovicova J."/>
            <person name="Kubasova T."/>
            <person name="Cejkova D."/>
            <person name="Rychlik I."/>
        </authorList>
    </citation>
    <scope>NUCLEOTIDE SEQUENCE [LARGE SCALE GENOMIC DNA]</scope>
    <source>
        <strain evidence="2 3">An574</strain>
    </source>
</reference>
<keyword evidence="1" id="KW-0472">Membrane</keyword>
<sequence>MVNMANSLVLASLVPSHHNLTYHLIVIVISAMAAFIPRYFPMRFFTNRPIPEWFNEWMKYVPVSLFTALVVKGIFVDSKYRLVVDHIHLFGNSFTVYGLASYLVAAVCVGLVAYFTRSMLSSVIVGLAVVWLLSITVGV</sequence>
<keyword evidence="3" id="KW-1185">Reference proteome</keyword>
<dbReference type="Pfam" id="PF05437">
    <property type="entry name" value="AzlD"/>
    <property type="match status" value="1"/>
</dbReference>
<evidence type="ECO:0000313" key="2">
    <source>
        <dbReference type="EMBL" id="MBM6941166.1"/>
    </source>
</evidence>
<proteinExistence type="predicted"/>
<feature type="transmembrane region" description="Helical" evidence="1">
    <location>
        <begin position="60"/>
        <end position="76"/>
    </location>
</feature>
<feature type="transmembrane region" description="Helical" evidence="1">
    <location>
        <begin position="120"/>
        <end position="138"/>
    </location>
</feature>
<evidence type="ECO:0000313" key="3">
    <source>
        <dbReference type="Proteomes" id="UP000785625"/>
    </source>
</evidence>
<protein>
    <submittedName>
        <fullName evidence="2">AzlD domain-containing protein</fullName>
    </submittedName>
</protein>
<accession>A0ABS2GZ70</accession>
<comment type="caution">
    <text evidence="2">The sequence shown here is derived from an EMBL/GenBank/DDBJ whole genome shotgun (WGS) entry which is preliminary data.</text>
</comment>
<organism evidence="2 3">
    <name type="scientific">Limosilactobacillus coleohominis</name>
    <dbReference type="NCBI Taxonomy" id="181675"/>
    <lineage>
        <taxon>Bacteria</taxon>
        <taxon>Bacillati</taxon>
        <taxon>Bacillota</taxon>
        <taxon>Bacilli</taxon>
        <taxon>Lactobacillales</taxon>
        <taxon>Lactobacillaceae</taxon>
        <taxon>Limosilactobacillus</taxon>
    </lineage>
</organism>
<dbReference type="Proteomes" id="UP000785625">
    <property type="component" value="Unassembled WGS sequence"/>
</dbReference>
<keyword evidence="1" id="KW-0812">Transmembrane</keyword>
<keyword evidence="1" id="KW-1133">Transmembrane helix</keyword>
<dbReference type="EMBL" id="JACJKU010000074">
    <property type="protein sequence ID" value="MBM6941166.1"/>
    <property type="molecule type" value="Genomic_DNA"/>
</dbReference>